<organism evidence="5 6">
    <name type="scientific">Sulfitobacter albidus</name>
    <dbReference type="NCBI Taxonomy" id="2829501"/>
    <lineage>
        <taxon>Bacteria</taxon>
        <taxon>Pseudomonadati</taxon>
        <taxon>Pseudomonadota</taxon>
        <taxon>Alphaproteobacteria</taxon>
        <taxon>Rhodobacterales</taxon>
        <taxon>Roseobacteraceae</taxon>
        <taxon>Sulfitobacter</taxon>
    </lineage>
</organism>
<evidence type="ECO:0000256" key="2">
    <source>
        <dbReference type="ARBA" id="ARBA00022679"/>
    </source>
</evidence>
<dbReference type="InterPro" id="IPR050179">
    <property type="entry name" value="Trans_hexapeptide_repeat"/>
</dbReference>
<dbReference type="PROSITE" id="PS00101">
    <property type="entry name" value="HEXAPEP_TRANSFERASES"/>
    <property type="match status" value="1"/>
</dbReference>
<proteinExistence type="inferred from homology"/>
<dbReference type="GO" id="GO:0016746">
    <property type="term" value="F:acyltransferase activity"/>
    <property type="evidence" value="ECO:0007669"/>
    <property type="project" value="UniProtKB-KW"/>
</dbReference>
<evidence type="ECO:0000313" key="6">
    <source>
        <dbReference type="Proteomes" id="UP000683291"/>
    </source>
</evidence>
<gene>
    <name evidence="5" type="ORF">KDD17_12235</name>
</gene>
<dbReference type="InterPro" id="IPR011004">
    <property type="entry name" value="Trimer_LpxA-like_sf"/>
</dbReference>
<dbReference type="Pfam" id="PF00132">
    <property type="entry name" value="Hexapep"/>
    <property type="match status" value="1"/>
</dbReference>
<dbReference type="CDD" id="cd03349">
    <property type="entry name" value="LbH_XAT"/>
    <property type="match status" value="1"/>
</dbReference>
<comment type="similarity">
    <text evidence="1">Belongs to the transferase hexapeptide repeat family.</text>
</comment>
<dbReference type="SUPFAM" id="SSF51161">
    <property type="entry name" value="Trimeric LpxA-like enzymes"/>
    <property type="match status" value="1"/>
</dbReference>
<protein>
    <submittedName>
        <fullName evidence="5">CatB-related O-acetyltransferase</fullName>
    </submittedName>
</protein>
<keyword evidence="2" id="KW-0808">Transferase</keyword>
<dbReference type="KEGG" id="sual:KDD17_12235"/>
<dbReference type="RefSeq" id="WP_212703920.1">
    <property type="nucleotide sequence ID" value="NZ_CP073581.1"/>
</dbReference>
<dbReference type="PANTHER" id="PTHR43300">
    <property type="entry name" value="ACETYLTRANSFERASE"/>
    <property type="match status" value="1"/>
</dbReference>
<keyword evidence="3" id="KW-0677">Repeat</keyword>
<dbReference type="Proteomes" id="UP000683291">
    <property type="component" value="Chromosome 1"/>
</dbReference>
<dbReference type="Gene3D" id="2.160.10.10">
    <property type="entry name" value="Hexapeptide repeat proteins"/>
    <property type="match status" value="1"/>
</dbReference>
<dbReference type="InterPro" id="IPR018357">
    <property type="entry name" value="Hexapep_transf_CS"/>
</dbReference>
<dbReference type="EMBL" id="CP073581">
    <property type="protein sequence ID" value="QUJ75718.1"/>
    <property type="molecule type" value="Genomic_DNA"/>
</dbReference>
<evidence type="ECO:0000256" key="4">
    <source>
        <dbReference type="ARBA" id="ARBA00023315"/>
    </source>
</evidence>
<keyword evidence="6" id="KW-1185">Reference proteome</keyword>
<reference evidence="5" key="1">
    <citation type="submission" date="2021-04" db="EMBL/GenBank/DDBJ databases">
        <title>Complete genome sequence for Sulfitobacter sp. strain JK7-1.</title>
        <authorList>
            <person name="Park S.-J."/>
        </authorList>
    </citation>
    <scope>NUCLEOTIDE SEQUENCE</scope>
    <source>
        <strain evidence="5">JK7-1</strain>
    </source>
</reference>
<evidence type="ECO:0000256" key="3">
    <source>
        <dbReference type="ARBA" id="ARBA00022737"/>
    </source>
</evidence>
<accession>A0A975JC51</accession>
<name>A0A975JC51_9RHOB</name>
<evidence type="ECO:0000313" key="5">
    <source>
        <dbReference type="EMBL" id="QUJ75718.1"/>
    </source>
</evidence>
<sequence length="210" mass="23051">MKSYIPKRATVEPCARIEAPVRFFGAVRVREACRIGQFTMVNDRTTLFPQTAVGRYCSIGKGCEIGAPMHPVGWLTSNPAFFAVEQHFPEQSDLFPQTAFEQYAPTTIGSDVWIGSLAIINAGVSIGHGAIVGGGSVVTKDVPPYAIVGGSPARLIRYRFDEETVQRLLATQWWKLPPEELATLDVTHVHEALETLEARYDAPAPVRLRA</sequence>
<keyword evidence="4" id="KW-0012">Acyltransferase</keyword>
<evidence type="ECO:0000256" key="1">
    <source>
        <dbReference type="ARBA" id="ARBA00007274"/>
    </source>
</evidence>
<dbReference type="AlphaFoldDB" id="A0A975JC51"/>
<dbReference type="InterPro" id="IPR001451">
    <property type="entry name" value="Hexapep"/>
</dbReference>
<dbReference type="PANTHER" id="PTHR43300:SF11">
    <property type="entry name" value="ACETYLTRANSFERASE RV3034C-RELATED"/>
    <property type="match status" value="1"/>
</dbReference>